<accession>A0ABN8CGL3</accession>
<keyword evidence="1" id="KW-0472">Membrane</keyword>
<dbReference type="EMBL" id="CAKLBC010001668">
    <property type="protein sequence ID" value="CAH0493203.1"/>
    <property type="molecule type" value="Genomic_DNA"/>
</dbReference>
<dbReference type="Proteomes" id="UP001157938">
    <property type="component" value="Unassembled WGS sequence"/>
</dbReference>
<feature type="signal peptide" evidence="2">
    <location>
        <begin position="1"/>
        <end position="21"/>
    </location>
</feature>
<feature type="transmembrane region" description="Helical" evidence="1">
    <location>
        <begin position="100"/>
        <end position="122"/>
    </location>
</feature>
<keyword evidence="2" id="KW-0732">Signal</keyword>
<keyword evidence="4" id="KW-1185">Reference proteome</keyword>
<sequence length="257" mass="26185">MRLNLLRFVVLVAALLHAVSGQTNITQSGCEICASTGNCSQAYQGSPGQFCGNWLDRQNDRRPCCCPDGSVCRLSNYACNCGYAGRTRPYIAGNRGGGLVWLWSLLGSLALLLCCCGSCFMASKKMRERRNQDNAIPVAEPVVTPIAGNQPYGTISAAYARQSYEPGYATATPAYGRYYGQSRGRGGMGAGTGAALGGTAGLLGGMMLGGALADRGNSYGDRGGYGGGGGGYDGGGGGYDGGGGGFDGGGGDFSGDF</sequence>
<gene>
    <name evidence="3" type="ORF">PFR001_LOCUS8355</name>
</gene>
<evidence type="ECO:0000256" key="2">
    <source>
        <dbReference type="SAM" id="SignalP"/>
    </source>
</evidence>
<name>A0ABN8CGL3_9STRA</name>
<evidence type="ECO:0000313" key="4">
    <source>
        <dbReference type="Proteomes" id="UP001157938"/>
    </source>
</evidence>
<evidence type="ECO:0000313" key="3">
    <source>
        <dbReference type="EMBL" id="CAH0493203.1"/>
    </source>
</evidence>
<comment type="caution">
    <text evidence="3">The sequence shown here is derived from an EMBL/GenBank/DDBJ whole genome shotgun (WGS) entry which is preliminary data.</text>
</comment>
<keyword evidence="1" id="KW-0812">Transmembrane</keyword>
<feature type="chain" id="PRO_5045037428" evidence="2">
    <location>
        <begin position="22"/>
        <end position="257"/>
    </location>
</feature>
<proteinExistence type="predicted"/>
<reference evidence="3 4" key="1">
    <citation type="submission" date="2021-11" db="EMBL/GenBank/DDBJ databases">
        <authorList>
            <person name="Islam A."/>
            <person name="Islam S."/>
            <person name="Flora M.S."/>
            <person name="Rahman M."/>
            <person name="Ziaur R.M."/>
            <person name="Epstein J.H."/>
            <person name="Hassan M."/>
            <person name="Klassen M."/>
            <person name="Woodard K."/>
            <person name="Webb A."/>
            <person name="Webby R.J."/>
            <person name="El Zowalaty M.E."/>
        </authorList>
    </citation>
    <scope>NUCLEOTIDE SEQUENCE [LARGE SCALE GENOMIC DNA]</scope>
    <source>
        <strain evidence="3">Pf1</strain>
    </source>
</reference>
<organism evidence="3 4">
    <name type="scientific">Peronospora farinosa</name>
    <dbReference type="NCBI Taxonomy" id="134698"/>
    <lineage>
        <taxon>Eukaryota</taxon>
        <taxon>Sar</taxon>
        <taxon>Stramenopiles</taxon>
        <taxon>Oomycota</taxon>
        <taxon>Peronosporomycetes</taxon>
        <taxon>Peronosporales</taxon>
        <taxon>Peronosporaceae</taxon>
        <taxon>Peronospora</taxon>
    </lineage>
</organism>
<keyword evidence="1" id="KW-1133">Transmembrane helix</keyword>
<protein>
    <submittedName>
        <fullName evidence="3">Uncharacterized protein</fullName>
    </submittedName>
</protein>
<evidence type="ECO:0000256" key="1">
    <source>
        <dbReference type="SAM" id="Phobius"/>
    </source>
</evidence>